<proteinExistence type="predicted"/>
<organism evidence="1 2">
    <name type="scientific">Puniceibacterium antarcticum</name>
    <dbReference type="NCBI Taxonomy" id="1206336"/>
    <lineage>
        <taxon>Bacteria</taxon>
        <taxon>Pseudomonadati</taxon>
        <taxon>Pseudomonadota</taxon>
        <taxon>Alphaproteobacteria</taxon>
        <taxon>Rhodobacterales</taxon>
        <taxon>Paracoccaceae</taxon>
        <taxon>Puniceibacterium</taxon>
    </lineage>
</organism>
<dbReference type="AlphaFoldDB" id="A0A2G8RLF8"/>
<reference evidence="1 2" key="1">
    <citation type="submission" date="2013-09" db="EMBL/GenBank/DDBJ databases">
        <title>Genome sequencing of Phaeobacter antarcticus sp. nov. SM1211.</title>
        <authorList>
            <person name="Zhang X.-Y."/>
            <person name="Liu C."/>
            <person name="Chen X.-L."/>
            <person name="Xie B.-B."/>
            <person name="Qin Q.-L."/>
            <person name="Rong J.-C."/>
            <person name="Zhang Y.-Z."/>
        </authorList>
    </citation>
    <scope>NUCLEOTIDE SEQUENCE [LARGE SCALE GENOMIC DNA]</scope>
    <source>
        <strain evidence="1 2">SM1211</strain>
    </source>
</reference>
<gene>
    <name evidence="1" type="ORF">P775_00970</name>
</gene>
<dbReference type="Proteomes" id="UP000231259">
    <property type="component" value="Unassembled WGS sequence"/>
</dbReference>
<dbReference type="EMBL" id="AWWI01000016">
    <property type="protein sequence ID" value="PIL22068.1"/>
    <property type="molecule type" value="Genomic_DNA"/>
</dbReference>
<accession>A0A2G8RLF8</accession>
<name>A0A2G8RLF8_9RHOB</name>
<evidence type="ECO:0000313" key="2">
    <source>
        <dbReference type="Proteomes" id="UP000231259"/>
    </source>
</evidence>
<keyword evidence="2" id="KW-1185">Reference proteome</keyword>
<evidence type="ECO:0000313" key="1">
    <source>
        <dbReference type="EMBL" id="PIL22068.1"/>
    </source>
</evidence>
<protein>
    <submittedName>
        <fullName evidence="1">Uncharacterized protein</fullName>
    </submittedName>
</protein>
<comment type="caution">
    <text evidence="1">The sequence shown here is derived from an EMBL/GenBank/DDBJ whole genome shotgun (WGS) entry which is preliminary data.</text>
</comment>
<sequence>MVNATPVRITSVQFEYQGKKADLLENIAPYEVAAPPDYIMGLYQSAKQLSASSVMAYALTVNFETGPSFTLTLNLSTASQGSEYLTFYLMARGIFVVNDVGDPRAVSWV</sequence>